<keyword evidence="2 7" id="KW-0349">Heme</keyword>
<dbReference type="PROSITE" id="PS00086">
    <property type="entry name" value="CYTOCHROME_P450"/>
    <property type="match status" value="1"/>
</dbReference>
<dbReference type="InterPro" id="IPR036396">
    <property type="entry name" value="Cyt_P450_sf"/>
</dbReference>
<reference evidence="8 9" key="1">
    <citation type="submission" date="2015-03" db="EMBL/GenBank/DDBJ databases">
        <authorList>
            <person name="Urmite Genomes"/>
        </authorList>
    </citation>
    <scope>NUCLEOTIDE SEQUENCE [LARGE SCALE GENOMIC DNA]</scope>
    <source>
        <strain evidence="8 9">CSUR P1491</strain>
    </source>
</reference>
<dbReference type="AlphaFoldDB" id="A0A0E4GUG7"/>
<keyword evidence="5 7" id="KW-0408">Iron</keyword>
<dbReference type="GO" id="GO:0016705">
    <property type="term" value="F:oxidoreductase activity, acting on paired donors, with incorporation or reduction of molecular oxygen"/>
    <property type="evidence" value="ECO:0007669"/>
    <property type="project" value="InterPro"/>
</dbReference>
<organism evidence="8 9">
    <name type="scientific">Mycobacterium lentiflavum</name>
    <dbReference type="NCBI Taxonomy" id="141349"/>
    <lineage>
        <taxon>Bacteria</taxon>
        <taxon>Bacillati</taxon>
        <taxon>Actinomycetota</taxon>
        <taxon>Actinomycetes</taxon>
        <taxon>Mycobacteriales</taxon>
        <taxon>Mycobacteriaceae</taxon>
        <taxon>Mycobacterium</taxon>
        <taxon>Mycobacterium simiae complex</taxon>
    </lineage>
</organism>
<evidence type="ECO:0000256" key="2">
    <source>
        <dbReference type="ARBA" id="ARBA00022617"/>
    </source>
</evidence>
<evidence type="ECO:0000256" key="7">
    <source>
        <dbReference type="RuleBase" id="RU000461"/>
    </source>
</evidence>
<dbReference type="OrthoDB" id="9801155at2"/>
<dbReference type="SUPFAM" id="SSF48264">
    <property type="entry name" value="Cytochrome P450"/>
    <property type="match status" value="1"/>
</dbReference>
<sequence>MSKGRKDVATAYWHDIYSRAAVLDPYPHYRRLRDAGPVVRLHRHRVYALPRYAECKATLRNDSAFISGRGVALNPFSNRLSRGTTLNSDGTEHDQRRKLLAHRLLPRALRSVSETIEKMADTVVDAAIRRGTVDAVADLATALPLAIVPDLVGWPRDQRQHLIEWAGATFDVLGPLNWQTVKATRRSLQMLLFARRVVRHRNVLDGSMAHELLCAADAGQLSYDACSALMIDYIAPSLDTTISAISNALYLFGTHSDQWRLAKENPGLIPNAVNEVIRYESPLRAFARQVRHDTEIAGTPIPAGSRVLVMYASANRDENEWDRPEIFDIRRDAGRHIGFGHGTHACAGQGLSRMETAAILRALLERVDRIEVVGQPVWAVNNIIRRHRQLPLKLIPA</sequence>
<evidence type="ECO:0000256" key="3">
    <source>
        <dbReference type="ARBA" id="ARBA00022723"/>
    </source>
</evidence>
<dbReference type="Pfam" id="PF00067">
    <property type="entry name" value="p450"/>
    <property type="match status" value="1"/>
</dbReference>
<dbReference type="PANTHER" id="PTHR46696">
    <property type="entry name" value="P450, PUTATIVE (EUROFUNG)-RELATED"/>
    <property type="match status" value="1"/>
</dbReference>
<dbReference type="GO" id="GO:0004497">
    <property type="term" value="F:monooxygenase activity"/>
    <property type="evidence" value="ECO:0007669"/>
    <property type="project" value="UniProtKB-KW"/>
</dbReference>
<dbReference type="PRINTS" id="PR00359">
    <property type="entry name" value="BP450"/>
</dbReference>
<evidence type="ECO:0000256" key="5">
    <source>
        <dbReference type="ARBA" id="ARBA00023004"/>
    </source>
</evidence>
<proteinExistence type="inferred from homology"/>
<accession>A0A0E4GUG7</accession>
<gene>
    <name evidence="8" type="ORF">BN1232_00323</name>
</gene>
<dbReference type="STRING" id="141349.BN1232_00323"/>
<evidence type="ECO:0000256" key="1">
    <source>
        <dbReference type="ARBA" id="ARBA00010617"/>
    </source>
</evidence>
<dbReference type="RefSeq" id="WP_090598191.1">
    <property type="nucleotide sequence ID" value="NZ_CTEE01000001.1"/>
</dbReference>
<keyword evidence="6 7" id="KW-0503">Monooxygenase</keyword>
<evidence type="ECO:0000256" key="4">
    <source>
        <dbReference type="ARBA" id="ARBA00023002"/>
    </source>
</evidence>
<dbReference type="GO" id="GO:0020037">
    <property type="term" value="F:heme binding"/>
    <property type="evidence" value="ECO:0007669"/>
    <property type="project" value="InterPro"/>
</dbReference>
<keyword evidence="3 7" id="KW-0479">Metal-binding</keyword>
<protein>
    <submittedName>
        <fullName evidence="8">Cytochrome P450</fullName>
    </submittedName>
</protein>
<comment type="similarity">
    <text evidence="1 7">Belongs to the cytochrome P450 family.</text>
</comment>
<dbReference type="GO" id="GO:0005506">
    <property type="term" value="F:iron ion binding"/>
    <property type="evidence" value="ECO:0007669"/>
    <property type="project" value="InterPro"/>
</dbReference>
<dbReference type="Gene3D" id="1.10.630.10">
    <property type="entry name" value="Cytochrome P450"/>
    <property type="match status" value="1"/>
</dbReference>
<dbReference type="EMBL" id="CTEE01000001">
    <property type="protein sequence ID" value="CQD03055.1"/>
    <property type="molecule type" value="Genomic_DNA"/>
</dbReference>
<dbReference type="InterPro" id="IPR001128">
    <property type="entry name" value="Cyt_P450"/>
</dbReference>
<evidence type="ECO:0000313" key="8">
    <source>
        <dbReference type="EMBL" id="CQD03055.1"/>
    </source>
</evidence>
<evidence type="ECO:0000256" key="6">
    <source>
        <dbReference type="ARBA" id="ARBA00023033"/>
    </source>
</evidence>
<evidence type="ECO:0000313" key="9">
    <source>
        <dbReference type="Proteomes" id="UP000199251"/>
    </source>
</evidence>
<dbReference type="InterPro" id="IPR002397">
    <property type="entry name" value="Cyt_P450_B"/>
</dbReference>
<dbReference type="InterPro" id="IPR017972">
    <property type="entry name" value="Cyt_P450_CS"/>
</dbReference>
<keyword evidence="4 7" id="KW-0560">Oxidoreductase</keyword>
<dbReference type="Proteomes" id="UP000199251">
    <property type="component" value="Unassembled WGS sequence"/>
</dbReference>
<dbReference type="PANTHER" id="PTHR46696:SF1">
    <property type="entry name" value="CYTOCHROME P450 YJIB-RELATED"/>
    <property type="match status" value="1"/>
</dbReference>
<name>A0A0E4GUG7_MYCLN</name>